<evidence type="ECO:0000256" key="11">
    <source>
        <dbReference type="SAM" id="Phobius"/>
    </source>
</evidence>
<dbReference type="InterPro" id="IPR043427">
    <property type="entry name" value="YscJ/FliF"/>
</dbReference>
<keyword evidence="14" id="KW-0282">Flagellum</keyword>
<keyword evidence="7 11" id="KW-0472">Membrane</keyword>
<dbReference type="Gene3D" id="3.30.300.30">
    <property type="match status" value="1"/>
</dbReference>
<dbReference type="PIRSF" id="PIRSF004862">
    <property type="entry name" value="FliF"/>
    <property type="match status" value="1"/>
</dbReference>
<feature type="transmembrane region" description="Helical" evidence="11">
    <location>
        <begin position="17"/>
        <end position="34"/>
    </location>
</feature>
<keyword evidence="14" id="KW-0966">Cell projection</keyword>
<feature type="compositionally biased region" description="Basic and acidic residues" evidence="10">
    <location>
        <begin position="312"/>
        <end position="326"/>
    </location>
</feature>
<keyword evidence="4" id="KW-1003">Cell membrane</keyword>
<feature type="domain" description="Flagellar M-ring N-terminal" evidence="12">
    <location>
        <begin position="38"/>
        <end position="209"/>
    </location>
</feature>
<reference evidence="14 15" key="1">
    <citation type="submission" date="2024-01" db="EMBL/GenBank/DDBJ databases">
        <title>Mesobacterium rodlantinim sp. nov., isolated from shallow sea hydrothermal systems off Kueishantao Island.</title>
        <authorList>
            <person name="Su Z."/>
            <person name="Tang K."/>
        </authorList>
    </citation>
    <scope>NUCLEOTIDE SEQUENCE [LARGE SCALE GENOMIC DNA]</scope>
    <source>
        <strain evidence="14 15">TK19101</strain>
    </source>
</reference>
<feature type="region of interest" description="Disordered" evidence="10">
    <location>
        <begin position="275"/>
        <end position="326"/>
    </location>
</feature>
<evidence type="ECO:0000256" key="8">
    <source>
        <dbReference type="ARBA" id="ARBA00023143"/>
    </source>
</evidence>
<evidence type="ECO:0000259" key="12">
    <source>
        <dbReference type="Pfam" id="PF01514"/>
    </source>
</evidence>
<keyword evidence="6 11" id="KW-1133">Transmembrane helix</keyword>
<dbReference type="PANTHER" id="PTHR30046">
    <property type="entry name" value="FLAGELLAR M-RING PROTEIN"/>
    <property type="match status" value="1"/>
</dbReference>
<dbReference type="RefSeq" id="WP_326297284.1">
    <property type="nucleotide sequence ID" value="NZ_JAYLLH010000011.1"/>
</dbReference>
<name>A0ABU6HIA7_9RHOB</name>
<evidence type="ECO:0000256" key="10">
    <source>
        <dbReference type="SAM" id="MobiDB-lite"/>
    </source>
</evidence>
<evidence type="ECO:0000256" key="2">
    <source>
        <dbReference type="ARBA" id="ARBA00004651"/>
    </source>
</evidence>
<keyword evidence="8 9" id="KW-0975">Bacterial flagellum</keyword>
<comment type="similarity">
    <text evidence="3 9">Belongs to the FliF family.</text>
</comment>
<comment type="subcellular location">
    <subcellularLocation>
        <location evidence="1 9">Bacterial flagellum basal body</location>
    </subcellularLocation>
    <subcellularLocation>
        <location evidence="2">Cell membrane</location>
        <topology evidence="2">Multi-pass membrane protein</topology>
    </subcellularLocation>
</comment>
<evidence type="ECO:0000256" key="1">
    <source>
        <dbReference type="ARBA" id="ARBA00004117"/>
    </source>
</evidence>
<evidence type="ECO:0000256" key="7">
    <source>
        <dbReference type="ARBA" id="ARBA00023136"/>
    </source>
</evidence>
<dbReference type="InterPro" id="IPR045851">
    <property type="entry name" value="AMP-bd_C_sf"/>
</dbReference>
<dbReference type="InterPro" id="IPR013556">
    <property type="entry name" value="Flag_M-ring_C"/>
</dbReference>
<gene>
    <name evidence="14" type="primary">fliF</name>
    <name evidence="14" type="ORF">VK792_09740</name>
</gene>
<dbReference type="EMBL" id="JAYLLH010000011">
    <property type="protein sequence ID" value="MEC3861565.1"/>
    <property type="molecule type" value="Genomic_DNA"/>
</dbReference>
<dbReference type="PRINTS" id="PR01009">
    <property type="entry name" value="FLGMRINGFLIF"/>
</dbReference>
<evidence type="ECO:0000256" key="3">
    <source>
        <dbReference type="ARBA" id="ARBA00007971"/>
    </source>
</evidence>
<evidence type="ECO:0000256" key="9">
    <source>
        <dbReference type="PIRNR" id="PIRNR004862"/>
    </source>
</evidence>
<feature type="transmembrane region" description="Helical" evidence="11">
    <location>
        <begin position="417"/>
        <end position="438"/>
    </location>
</feature>
<dbReference type="InterPro" id="IPR000067">
    <property type="entry name" value="FlgMring_FliF"/>
</dbReference>
<evidence type="ECO:0000313" key="14">
    <source>
        <dbReference type="EMBL" id="MEC3861565.1"/>
    </source>
</evidence>
<dbReference type="PANTHER" id="PTHR30046:SF0">
    <property type="entry name" value="FLAGELLAR M-RING PROTEIN"/>
    <property type="match status" value="1"/>
</dbReference>
<dbReference type="Pfam" id="PF08345">
    <property type="entry name" value="YscJ_FliF_C"/>
    <property type="match status" value="1"/>
</dbReference>
<evidence type="ECO:0000256" key="4">
    <source>
        <dbReference type="ARBA" id="ARBA00022475"/>
    </source>
</evidence>
<evidence type="ECO:0000259" key="13">
    <source>
        <dbReference type="Pfam" id="PF08345"/>
    </source>
</evidence>
<keyword evidence="5 11" id="KW-0812">Transmembrane</keyword>
<dbReference type="Proteomes" id="UP001348149">
    <property type="component" value="Unassembled WGS sequence"/>
</dbReference>
<evidence type="ECO:0000256" key="6">
    <source>
        <dbReference type="ARBA" id="ARBA00022989"/>
    </source>
</evidence>
<feature type="domain" description="Flagellar M-ring C-terminal" evidence="13">
    <location>
        <begin position="237"/>
        <end position="395"/>
    </location>
</feature>
<protein>
    <recommendedName>
        <fullName evidence="9">Flagellar M-ring protein</fullName>
    </recommendedName>
</protein>
<evidence type="ECO:0000256" key="5">
    <source>
        <dbReference type="ARBA" id="ARBA00022692"/>
    </source>
</evidence>
<dbReference type="Pfam" id="PF01514">
    <property type="entry name" value="YscJ_FliF"/>
    <property type="match status" value="1"/>
</dbReference>
<comment type="function">
    <text evidence="9">The M ring may be actively involved in energy transduction.</text>
</comment>
<evidence type="ECO:0000313" key="15">
    <source>
        <dbReference type="Proteomes" id="UP001348149"/>
    </source>
</evidence>
<dbReference type="NCBIfam" id="TIGR00206">
    <property type="entry name" value="fliF"/>
    <property type="match status" value="1"/>
</dbReference>
<organism evidence="14 15">
    <name type="scientific">Mesobacterium hydrothermale</name>
    <dbReference type="NCBI Taxonomy" id="3111907"/>
    <lineage>
        <taxon>Bacteria</taxon>
        <taxon>Pseudomonadati</taxon>
        <taxon>Pseudomonadota</taxon>
        <taxon>Alphaproteobacteria</taxon>
        <taxon>Rhodobacterales</taxon>
        <taxon>Roseobacteraceae</taxon>
        <taxon>Mesobacterium</taxon>
    </lineage>
</organism>
<sequence length="537" mass="57528">MTQILNTWAALDLRKRFIVVLAMAAAALALYFVLQIATQPRMTLLYAQLEESAAGDVVRALEQRNVPYEVRSGAIFVDSTQRDSLRLTLASEGLPANGPKGYELLDSLTGFGTTAQMFDAAYWRAKEGELARTILSSPGITGARVHIANAAANPFLHDVSVTASVFLTSASGSIDPDLARAMRYLVASAVPQMEPEEVSIIDSKGRLVSAQDGATAANTAEDRGDQLRDRVQRLVEARVGRGNAVVEVSVDTVTETESILERRFDPNGRVAISTDTEERTRQSEEGAANITVASNLPDGAAAGGDPNTSQDSETRERVNYEVSETTREITRSPGAIRRLTVAVLVNGTIAPDANGQTVFTPLPDTELIALRELVAAAVGFDKDRGDEITIRSMAFEQTLASGTAGVAEPWYARAFDLMALAQMAVLGLVALLIGLFVLRPILASRNAPAPLQLDAASASPSDPAPALPTAPFEAGLDDESGDLPMMMAAPSSFDKEFGGDSVLDSDPIERLRGLIEARKEETVEVLRTWLDEKEEAR</sequence>
<proteinExistence type="inferred from homology"/>
<feature type="region of interest" description="Disordered" evidence="10">
    <location>
        <begin position="454"/>
        <end position="475"/>
    </location>
</feature>
<dbReference type="InterPro" id="IPR006182">
    <property type="entry name" value="FliF_N_dom"/>
</dbReference>
<keyword evidence="15" id="KW-1185">Reference proteome</keyword>
<keyword evidence="14" id="KW-0969">Cilium</keyword>
<accession>A0ABU6HIA7</accession>
<comment type="caution">
    <text evidence="14">The sequence shown here is derived from an EMBL/GenBank/DDBJ whole genome shotgun (WGS) entry which is preliminary data.</text>
</comment>